<dbReference type="EMBL" id="FZOL01000029">
    <property type="protein sequence ID" value="SNT21954.1"/>
    <property type="molecule type" value="Genomic_DNA"/>
</dbReference>
<dbReference type="InterPro" id="IPR050272">
    <property type="entry name" value="Isochorismatase-like_hydrls"/>
</dbReference>
<reference evidence="4" key="1">
    <citation type="submission" date="2017-06" db="EMBL/GenBank/DDBJ databases">
        <authorList>
            <person name="Varghese N."/>
            <person name="Submissions S."/>
        </authorList>
    </citation>
    <scope>NUCLEOTIDE SEQUENCE [LARGE SCALE GENOMIC DNA]</scope>
    <source>
        <strain evidence="4">DSM 22348</strain>
    </source>
</reference>
<dbReference type="PANTHER" id="PTHR43540:SF3">
    <property type="entry name" value="ENTEROBACTIN SYNTHASE COMPONENT B"/>
    <property type="match status" value="1"/>
</dbReference>
<dbReference type="GO" id="GO:0016829">
    <property type="term" value="F:lyase activity"/>
    <property type="evidence" value="ECO:0007669"/>
    <property type="project" value="UniProtKB-KW"/>
</dbReference>
<keyword evidence="4" id="KW-1185">Reference proteome</keyword>
<keyword evidence="1" id="KW-0378">Hydrolase</keyword>
<dbReference type="PIRSF" id="PIRSF001111">
    <property type="entry name" value="Isochorismatase"/>
    <property type="match status" value="1"/>
</dbReference>
<dbReference type="Pfam" id="PF00857">
    <property type="entry name" value="Isochorismatase"/>
    <property type="match status" value="1"/>
</dbReference>
<protein>
    <submittedName>
        <fullName evidence="3">Bifunctional isochorismate lyase / aryl carrier protein</fullName>
    </submittedName>
</protein>
<dbReference type="OrthoDB" id="5794853at2"/>
<dbReference type="InterPro" id="IPR000868">
    <property type="entry name" value="Isochorismatase-like_dom"/>
</dbReference>
<dbReference type="RefSeq" id="WP_052419483.1">
    <property type="nucleotide sequence ID" value="NZ_FZOL01000029.1"/>
</dbReference>
<dbReference type="SUPFAM" id="SSF52499">
    <property type="entry name" value="Isochorismatase-like hydrolases"/>
    <property type="match status" value="1"/>
</dbReference>
<keyword evidence="3" id="KW-0456">Lyase</keyword>
<dbReference type="PRINTS" id="PR01398">
    <property type="entry name" value="ISCHRISMTASE"/>
</dbReference>
<name>A0A239KXG7_9PSED</name>
<feature type="domain" description="Isochorismatase-like" evidence="2">
    <location>
        <begin position="31"/>
        <end position="204"/>
    </location>
</feature>
<dbReference type="Proteomes" id="UP000198407">
    <property type="component" value="Unassembled WGS sequence"/>
</dbReference>
<evidence type="ECO:0000313" key="3">
    <source>
        <dbReference type="EMBL" id="SNT21954.1"/>
    </source>
</evidence>
<evidence type="ECO:0000259" key="2">
    <source>
        <dbReference type="Pfam" id="PF00857"/>
    </source>
</evidence>
<sequence>MSIALLSDYPLPTPNLYREAKVAWPLQTRRSALLIHDMQDYFVNFYERKDGLISDVIGNIVRLKAWCRAHGIPVYYSAQPAQQNPQDRGLLTDMWGSGLTARPELAGIVQALAPQAQDRMLVKWRYSAFFRSDLARQLADEGRDQLIICGVYAHIGVLQTAADAFMQGIQPFVVGDAVADFSQADHLNALQYVQRNLGVVKTLADVVEPVPAAAAVCA</sequence>
<dbReference type="STRING" id="1215104.GCA_000730585_02124"/>
<proteinExistence type="predicted"/>
<dbReference type="GO" id="GO:0008908">
    <property type="term" value="F:isochorismatase activity"/>
    <property type="evidence" value="ECO:0007669"/>
    <property type="project" value="InterPro"/>
</dbReference>
<dbReference type="Gene3D" id="3.40.50.850">
    <property type="entry name" value="Isochorismatase-like"/>
    <property type="match status" value="1"/>
</dbReference>
<dbReference type="InterPro" id="IPR036380">
    <property type="entry name" value="Isochorismatase-like_sf"/>
</dbReference>
<evidence type="ECO:0000256" key="1">
    <source>
        <dbReference type="ARBA" id="ARBA00022801"/>
    </source>
</evidence>
<evidence type="ECO:0000313" key="4">
    <source>
        <dbReference type="Proteomes" id="UP000198407"/>
    </source>
</evidence>
<dbReference type="PANTHER" id="PTHR43540">
    <property type="entry name" value="PEROXYUREIDOACRYLATE/UREIDOACRYLATE AMIDOHYDROLASE-RELATED"/>
    <property type="match status" value="1"/>
</dbReference>
<dbReference type="AlphaFoldDB" id="A0A239KXG7"/>
<dbReference type="InterPro" id="IPR016291">
    <property type="entry name" value="Isochorismatase"/>
</dbReference>
<accession>A0A239KXG7</accession>
<gene>
    <name evidence="3" type="ORF">SAMN05444352_12950</name>
</gene>
<organism evidence="3 4">
    <name type="scientific">Pseudomonas japonica</name>
    <dbReference type="NCBI Taxonomy" id="256466"/>
    <lineage>
        <taxon>Bacteria</taxon>
        <taxon>Pseudomonadati</taxon>
        <taxon>Pseudomonadota</taxon>
        <taxon>Gammaproteobacteria</taxon>
        <taxon>Pseudomonadales</taxon>
        <taxon>Pseudomonadaceae</taxon>
        <taxon>Pseudomonas</taxon>
    </lineage>
</organism>